<protein>
    <recommendedName>
        <fullName evidence="2">DUF6536 domain-containing protein</fullName>
    </recommendedName>
</protein>
<sequence>MRNASSHETEYSLLESTSNIELPTVHPSCQKRDDDGNFSKPLPTRPSWKAIGLADLRDGWRFSASLGVLLALCVLLLNIALTIWGAVRSSANNGHIYHGNCKTAKQINTGIHVIINVLSTLLLGASNYCMQCLCAPNRRDIDVAHREGRWLDVGVQSLRNLAYITPYKRWIWLLLGLSSLPLHLLFNSIFYSTLVNHDYDIYFASEDWLQGAWFDTHGLAAGGIHSMEYKSDPALFQSGVMNDDGSRFERLDVTECINAYANPYLSDRSNVALISKFMYNDTRIAQYYSFWDVASNSSLFRVMYSHDTAQPLYNYRDPYGWICDHYEGLSTGCRKEEGLTQAAKSNWTVMGYKVTGCVSQKVDELCSVNFTLAIGIVVILANVGKLICIVAVCFLLTDQPLLTLGDAVTSFLRSPDRFTKGICLWGKDDDRKHWRMLRHTGDVPAPRRFESKIQRRWRVAGKQSWAGFLFLYSTALLIALCLAIYGINKLKKYGQGSFSAIANLGIGTATTNTVIGGDGWHVAKSGNGAILANSLIANTPQLILSGVYLSLNNLLTRMQLAAEWSSYSVQRKALRVSHDRTGAQRGTYFLQLPYRLGLPLMAISATLHWLVSQSIFLASIDTWDSAGKPYVRESVATCGYSPLAIILTIIVGTVIVLFAIFVGMRRLEGAGMPVVGSHSVGIAAACHPPKDGGDENERLMWGEVNENIVEGGAQTVGHCSFASSVADVPVGGRMYA</sequence>
<reference evidence="3 4" key="1">
    <citation type="submission" date="2016-07" db="EMBL/GenBank/DDBJ databases">
        <title>Pervasive Adenine N6-methylation of Active Genes in Fungi.</title>
        <authorList>
            <consortium name="DOE Joint Genome Institute"/>
            <person name="Mondo S.J."/>
            <person name="Dannebaum R.O."/>
            <person name="Kuo R.C."/>
            <person name="Labutti K."/>
            <person name="Haridas S."/>
            <person name="Kuo A."/>
            <person name="Salamov A."/>
            <person name="Ahrendt S.R."/>
            <person name="Lipzen A."/>
            <person name="Sullivan W."/>
            <person name="Andreopoulos W.B."/>
            <person name="Clum A."/>
            <person name="Lindquist E."/>
            <person name="Daum C."/>
            <person name="Ramamoorthy G.K."/>
            <person name="Gryganskyi A."/>
            <person name="Culley D."/>
            <person name="Magnuson J.K."/>
            <person name="James T.Y."/>
            <person name="O'Malley M.A."/>
            <person name="Stajich J.E."/>
            <person name="Spatafora J.W."/>
            <person name="Visel A."/>
            <person name="Grigoriev I.V."/>
        </authorList>
    </citation>
    <scope>NUCLEOTIDE SEQUENCE [LARGE SCALE GENOMIC DNA]</scope>
    <source>
        <strain evidence="3 4">CBS 115471</strain>
    </source>
</reference>
<dbReference type="EMBL" id="MCFA01000167">
    <property type="protein sequence ID" value="ORY01666.1"/>
    <property type="molecule type" value="Genomic_DNA"/>
</dbReference>
<comment type="caution">
    <text evidence="3">The sequence shown here is derived from an EMBL/GenBank/DDBJ whole genome shotgun (WGS) entry which is preliminary data.</text>
</comment>
<keyword evidence="1" id="KW-1133">Transmembrane helix</keyword>
<gene>
    <name evidence="3" type="ORF">BCR34DRAFT_605840</name>
</gene>
<dbReference type="PANTHER" id="PTHR35395">
    <property type="entry name" value="DUF6536 DOMAIN-CONTAINING PROTEIN"/>
    <property type="match status" value="1"/>
</dbReference>
<feature type="transmembrane region" description="Helical" evidence="1">
    <location>
        <begin position="66"/>
        <end position="87"/>
    </location>
</feature>
<dbReference type="AlphaFoldDB" id="A0A1Y1YUN0"/>
<dbReference type="OrthoDB" id="5429634at2759"/>
<organism evidence="3 4">
    <name type="scientific">Clohesyomyces aquaticus</name>
    <dbReference type="NCBI Taxonomy" id="1231657"/>
    <lineage>
        <taxon>Eukaryota</taxon>
        <taxon>Fungi</taxon>
        <taxon>Dikarya</taxon>
        <taxon>Ascomycota</taxon>
        <taxon>Pezizomycotina</taxon>
        <taxon>Dothideomycetes</taxon>
        <taxon>Pleosporomycetidae</taxon>
        <taxon>Pleosporales</taxon>
        <taxon>Lindgomycetaceae</taxon>
        <taxon>Clohesyomyces</taxon>
    </lineage>
</organism>
<feature type="domain" description="DUF6536" evidence="2">
    <location>
        <begin position="60"/>
        <end position="209"/>
    </location>
</feature>
<evidence type="ECO:0000259" key="2">
    <source>
        <dbReference type="Pfam" id="PF20163"/>
    </source>
</evidence>
<name>A0A1Y1YUN0_9PLEO</name>
<proteinExistence type="predicted"/>
<dbReference type="Proteomes" id="UP000193144">
    <property type="component" value="Unassembled WGS sequence"/>
</dbReference>
<feature type="transmembrane region" description="Helical" evidence="1">
    <location>
        <begin position="170"/>
        <end position="191"/>
    </location>
</feature>
<keyword evidence="1" id="KW-0472">Membrane</keyword>
<dbReference type="Pfam" id="PF20163">
    <property type="entry name" value="DUF6536"/>
    <property type="match status" value="1"/>
</dbReference>
<feature type="transmembrane region" description="Helical" evidence="1">
    <location>
        <begin position="598"/>
        <end position="620"/>
    </location>
</feature>
<feature type="transmembrane region" description="Helical" evidence="1">
    <location>
        <begin position="640"/>
        <end position="662"/>
    </location>
</feature>
<evidence type="ECO:0000313" key="3">
    <source>
        <dbReference type="EMBL" id="ORY01666.1"/>
    </source>
</evidence>
<evidence type="ECO:0000256" key="1">
    <source>
        <dbReference type="SAM" id="Phobius"/>
    </source>
</evidence>
<dbReference type="InterPro" id="IPR046623">
    <property type="entry name" value="DUF6536"/>
</dbReference>
<dbReference type="PANTHER" id="PTHR35395:SF1">
    <property type="entry name" value="DUF6536 DOMAIN-CONTAINING PROTEIN"/>
    <property type="match status" value="1"/>
</dbReference>
<dbReference type="STRING" id="1231657.A0A1Y1YUN0"/>
<evidence type="ECO:0000313" key="4">
    <source>
        <dbReference type="Proteomes" id="UP000193144"/>
    </source>
</evidence>
<keyword evidence="4" id="KW-1185">Reference proteome</keyword>
<feature type="transmembrane region" description="Helical" evidence="1">
    <location>
        <begin position="370"/>
        <end position="397"/>
    </location>
</feature>
<accession>A0A1Y1YUN0</accession>
<keyword evidence="1" id="KW-0812">Transmembrane</keyword>
<feature type="transmembrane region" description="Helical" evidence="1">
    <location>
        <begin position="465"/>
        <end position="487"/>
    </location>
</feature>